<proteinExistence type="predicted"/>
<evidence type="ECO:0000313" key="4">
    <source>
        <dbReference type="Proteomes" id="UP000198748"/>
    </source>
</evidence>
<keyword evidence="1" id="KW-0732">Signal</keyword>
<evidence type="ECO:0000256" key="1">
    <source>
        <dbReference type="SAM" id="SignalP"/>
    </source>
</evidence>
<feature type="chain" id="PRO_5011775639" evidence="1">
    <location>
        <begin position="20"/>
        <end position="207"/>
    </location>
</feature>
<keyword evidence="4" id="KW-1185">Reference proteome</keyword>
<gene>
    <name evidence="3" type="ORF">SAMN04487996_12679</name>
</gene>
<protein>
    <submittedName>
        <fullName evidence="3">DinB superfamily protein</fullName>
    </submittedName>
</protein>
<dbReference type="InterPro" id="IPR024775">
    <property type="entry name" value="DinB-like"/>
</dbReference>
<dbReference type="SUPFAM" id="SSF109854">
    <property type="entry name" value="DinB/YfiT-like putative metalloenzymes"/>
    <property type="match status" value="1"/>
</dbReference>
<dbReference type="Pfam" id="PF12867">
    <property type="entry name" value="DinB_2"/>
    <property type="match status" value="1"/>
</dbReference>
<sequence>MKYSLIVFTLLLFSGVSFAQTKSPVWTEQERQILLEGLRSSQNDLISAVQGLTKNQIRFKSDSTSWSIAEIVEHLAVYDELLYWDLLNKQYSPEMPEWVEKVKGLDSVMIAYTDDPVKLKAPFIAQPLGRFENEKDLIAYFNRYRSELVKLISETKTDFRLHFVFRSKDAGVWRVRDLQQYTLLWIAHTQRHTNQIKRVKAHQNYPK</sequence>
<feature type="signal peptide" evidence="1">
    <location>
        <begin position="1"/>
        <end position="19"/>
    </location>
</feature>
<dbReference type="EMBL" id="FNAN01000026">
    <property type="protein sequence ID" value="SDG98015.1"/>
    <property type="molecule type" value="Genomic_DNA"/>
</dbReference>
<feature type="domain" description="DinB-like" evidence="2">
    <location>
        <begin position="39"/>
        <end position="196"/>
    </location>
</feature>
<name>A0A1G7YNY9_9BACT</name>
<dbReference type="OrthoDB" id="9807923at2"/>
<evidence type="ECO:0000313" key="3">
    <source>
        <dbReference type="EMBL" id="SDG98015.1"/>
    </source>
</evidence>
<dbReference type="RefSeq" id="WP_090157169.1">
    <property type="nucleotide sequence ID" value="NZ_FNAN01000026.1"/>
</dbReference>
<accession>A0A1G7YNY9</accession>
<dbReference type="STRING" id="659014.SAMN04487996_12679"/>
<dbReference type="InterPro" id="IPR034660">
    <property type="entry name" value="DinB/YfiT-like"/>
</dbReference>
<reference evidence="4" key="1">
    <citation type="submission" date="2016-10" db="EMBL/GenBank/DDBJ databases">
        <authorList>
            <person name="Varghese N."/>
            <person name="Submissions S."/>
        </authorList>
    </citation>
    <scope>NUCLEOTIDE SEQUENCE [LARGE SCALE GENOMIC DNA]</scope>
    <source>
        <strain evidence="4">DSM 25329</strain>
    </source>
</reference>
<dbReference type="Gene3D" id="1.20.120.450">
    <property type="entry name" value="dinb family like domain"/>
    <property type="match status" value="1"/>
</dbReference>
<dbReference type="Proteomes" id="UP000198748">
    <property type="component" value="Unassembled WGS sequence"/>
</dbReference>
<dbReference type="AlphaFoldDB" id="A0A1G7YNY9"/>
<organism evidence="3 4">
    <name type="scientific">Dyadobacter soli</name>
    <dbReference type="NCBI Taxonomy" id="659014"/>
    <lineage>
        <taxon>Bacteria</taxon>
        <taxon>Pseudomonadati</taxon>
        <taxon>Bacteroidota</taxon>
        <taxon>Cytophagia</taxon>
        <taxon>Cytophagales</taxon>
        <taxon>Spirosomataceae</taxon>
        <taxon>Dyadobacter</taxon>
    </lineage>
</organism>
<evidence type="ECO:0000259" key="2">
    <source>
        <dbReference type="Pfam" id="PF12867"/>
    </source>
</evidence>